<feature type="region of interest" description="Disordered" evidence="1">
    <location>
        <begin position="72"/>
        <end position="99"/>
    </location>
</feature>
<feature type="compositionally biased region" description="Low complexity" evidence="1">
    <location>
        <begin position="84"/>
        <end position="93"/>
    </location>
</feature>
<dbReference type="HOGENOM" id="CLU_2315653_0_0_4"/>
<dbReference type="STRING" id="398578.Daci_4112"/>
<proteinExistence type="predicted"/>
<protein>
    <submittedName>
        <fullName evidence="2">Uncharacterized protein</fullName>
    </submittedName>
</protein>
<evidence type="ECO:0000313" key="2">
    <source>
        <dbReference type="EMBL" id="ABX36743.1"/>
    </source>
</evidence>
<sequence>MLELYRNRFIALSMNTPITTYLQEKLTEVGTAGFEQLAADTGVKVSFIRKFFYGGRKDPRVNTIQPLLDHFQAQERPRARRRAASAAAPAQPKEQAHAS</sequence>
<name>A9C2T9_DELAS</name>
<dbReference type="Proteomes" id="UP000000784">
    <property type="component" value="Chromosome"/>
</dbReference>
<dbReference type="KEGG" id="dac:Daci_4112"/>
<evidence type="ECO:0000313" key="3">
    <source>
        <dbReference type="Proteomes" id="UP000000784"/>
    </source>
</evidence>
<reference evidence="3" key="2">
    <citation type="submission" date="2007-11" db="EMBL/GenBank/DDBJ databases">
        <title>Complete sequence of Delftia acidovorans DSM 14801 / SPH-1.</title>
        <authorList>
            <person name="Copeland A."/>
            <person name="Lucas S."/>
            <person name="Lapidus A."/>
            <person name="Barry K."/>
            <person name="Glavina del Rio T."/>
            <person name="Dalin E."/>
            <person name="Tice H."/>
            <person name="Pitluck S."/>
            <person name="Lowry S."/>
            <person name="Clum A."/>
            <person name="Schmutz J."/>
            <person name="Larimer F."/>
            <person name="Land M."/>
            <person name="Hauser L."/>
            <person name="Kyrpides N."/>
            <person name="Kim E."/>
            <person name="Schleheck D."/>
            <person name="Richardson P."/>
        </authorList>
    </citation>
    <scope>NUCLEOTIDE SEQUENCE [LARGE SCALE GENOMIC DNA]</scope>
    <source>
        <strain evidence="3">DSM 14801 / SPH-1</strain>
    </source>
</reference>
<evidence type="ECO:0000256" key="1">
    <source>
        <dbReference type="SAM" id="MobiDB-lite"/>
    </source>
</evidence>
<dbReference type="EMBL" id="CP000884">
    <property type="protein sequence ID" value="ABX36743.1"/>
    <property type="molecule type" value="Genomic_DNA"/>
</dbReference>
<dbReference type="eggNOG" id="ENOG502ZVFS">
    <property type="taxonomic scope" value="Bacteria"/>
</dbReference>
<accession>A9C2T9</accession>
<dbReference type="AlphaFoldDB" id="A9C2T9"/>
<organism evidence="2 3">
    <name type="scientific">Delftia acidovorans (strain DSM 14801 / SPH-1)</name>
    <dbReference type="NCBI Taxonomy" id="398578"/>
    <lineage>
        <taxon>Bacteria</taxon>
        <taxon>Pseudomonadati</taxon>
        <taxon>Pseudomonadota</taxon>
        <taxon>Betaproteobacteria</taxon>
        <taxon>Burkholderiales</taxon>
        <taxon>Comamonadaceae</taxon>
        <taxon>Delftia</taxon>
    </lineage>
</organism>
<gene>
    <name evidence="2" type="ordered locus">Daci_4112</name>
</gene>
<keyword evidence="3" id="KW-1185">Reference proteome</keyword>
<reference evidence="2 3" key="1">
    <citation type="journal article" date="2004" name="Appl. Environ. Microbiol.">
        <title>Mineralization of individual congeners of linear alkylbenzenesulfonate by defined pairs of heterotrophic bacteria.</title>
        <authorList>
            <person name="Schleheck D."/>
            <person name="Knepper T.P."/>
            <person name="Fischer K."/>
            <person name="Cook A.M."/>
        </authorList>
    </citation>
    <scope>NUCLEOTIDE SEQUENCE [LARGE SCALE GENOMIC DNA]</scope>
    <source>
        <strain evidence="3">DSM 14801 / SPH-1</strain>
    </source>
</reference>